<comment type="caution">
    <text evidence="2">The sequence shown here is derived from an EMBL/GenBank/DDBJ whole genome shotgun (WGS) entry which is preliminary data.</text>
</comment>
<keyword evidence="3" id="KW-1185">Reference proteome</keyword>
<evidence type="ECO:0000313" key="2">
    <source>
        <dbReference type="EMBL" id="KAG9935163.1"/>
    </source>
</evidence>
<dbReference type="AlphaFoldDB" id="A0A9P8F4W9"/>
<feature type="compositionally biased region" description="Polar residues" evidence="1">
    <location>
        <begin position="183"/>
        <end position="213"/>
    </location>
</feature>
<proteinExistence type="predicted"/>
<feature type="compositionally biased region" description="Polar residues" evidence="1">
    <location>
        <begin position="81"/>
        <end position="102"/>
    </location>
</feature>
<dbReference type="EMBL" id="JAHFXS010006096">
    <property type="protein sequence ID" value="KAG9935163.1"/>
    <property type="molecule type" value="Genomic_DNA"/>
</dbReference>
<feature type="compositionally biased region" description="Polar residues" evidence="1">
    <location>
        <begin position="361"/>
        <end position="372"/>
    </location>
</feature>
<sequence>MAETTPKKSKPERLAREPDVDVSPSTVVNPTYNRGPALAWDTPDFGDHRKELSCLESSGTVPSISRQHPNDFTPPPFGRNNRPSHLSSNLFNHSFYNSSSDDLPQMSPGFIPQNGNNLSLEWHGEDRRPSVASTTTMSSTGSSKRSITGKFHKKLQGFFGDEFDPNAPPPKDVPEQSDKRGRNPSNATQVTATTRPGSPSASRPRTPNTSSEVTPWDFEPAPANFHTQPTQQSIAPSIQQQQQTRKDKGSVSSRHHRLHLPGHRHKTSLDDIDDNASVVSSRAGTIRKDSTLPTNLNGARPRATSPSPSMKSMMSAQQSQASDAQGQRSPGAYSAKRSLFDRVTGRKKHDKTAEATLKNLPASTGSLSQTPTAPVGKKKGPLGPDGKPMALGLTKKEHTRIPFKGPRRAEPSAEFNK</sequence>
<feature type="compositionally biased region" description="Polar residues" evidence="1">
    <location>
        <begin position="23"/>
        <end position="32"/>
    </location>
</feature>
<feature type="region of interest" description="Disordered" evidence="1">
    <location>
        <begin position="57"/>
        <end position="417"/>
    </location>
</feature>
<evidence type="ECO:0000256" key="1">
    <source>
        <dbReference type="SAM" id="MobiDB-lite"/>
    </source>
</evidence>
<feature type="compositionally biased region" description="Basic and acidic residues" evidence="1">
    <location>
        <begin position="172"/>
        <end position="181"/>
    </location>
</feature>
<feature type="non-terminal residue" evidence="2">
    <location>
        <position position="417"/>
    </location>
</feature>
<feature type="compositionally biased region" description="Basic and acidic residues" evidence="1">
    <location>
        <begin position="1"/>
        <end position="19"/>
    </location>
</feature>
<feature type="region of interest" description="Disordered" evidence="1">
    <location>
        <begin position="1"/>
        <end position="36"/>
    </location>
</feature>
<evidence type="ECO:0000313" key="3">
    <source>
        <dbReference type="Proteomes" id="UP000729357"/>
    </source>
</evidence>
<feature type="compositionally biased region" description="Basic and acidic residues" evidence="1">
    <location>
        <begin position="407"/>
        <end position="417"/>
    </location>
</feature>
<accession>A0A9P8F4W9</accession>
<reference evidence="2" key="2">
    <citation type="submission" date="2021-08" db="EMBL/GenBank/DDBJ databases">
        <authorList>
            <person name="Gostincar C."/>
            <person name="Sun X."/>
            <person name="Song Z."/>
            <person name="Gunde-Cimerman N."/>
        </authorList>
    </citation>
    <scope>NUCLEOTIDE SEQUENCE</scope>
    <source>
        <strain evidence="2">EXF-9298</strain>
    </source>
</reference>
<organism evidence="2 3">
    <name type="scientific">Aureobasidium melanogenum</name>
    <name type="common">Aureobasidium pullulans var. melanogenum</name>
    <dbReference type="NCBI Taxonomy" id="46634"/>
    <lineage>
        <taxon>Eukaryota</taxon>
        <taxon>Fungi</taxon>
        <taxon>Dikarya</taxon>
        <taxon>Ascomycota</taxon>
        <taxon>Pezizomycotina</taxon>
        <taxon>Dothideomycetes</taxon>
        <taxon>Dothideomycetidae</taxon>
        <taxon>Dothideales</taxon>
        <taxon>Saccotheciaceae</taxon>
        <taxon>Aureobasidium</taxon>
    </lineage>
</organism>
<gene>
    <name evidence="2" type="ORF">KCU98_g19994</name>
</gene>
<name>A0A9P8F4W9_AURME</name>
<dbReference type="Proteomes" id="UP000729357">
    <property type="component" value="Unassembled WGS sequence"/>
</dbReference>
<reference evidence="2" key="1">
    <citation type="journal article" date="2021" name="J Fungi (Basel)">
        <title>Virulence traits and population genomics of the black yeast Aureobasidium melanogenum.</title>
        <authorList>
            <person name="Cernosa A."/>
            <person name="Sun X."/>
            <person name="Gostincar C."/>
            <person name="Fang C."/>
            <person name="Gunde-Cimerman N."/>
            <person name="Song Z."/>
        </authorList>
    </citation>
    <scope>NUCLEOTIDE SEQUENCE</scope>
    <source>
        <strain evidence="2">EXF-9298</strain>
    </source>
</reference>
<feature type="compositionally biased region" description="Basic residues" evidence="1">
    <location>
        <begin position="253"/>
        <end position="266"/>
    </location>
</feature>
<feature type="compositionally biased region" description="Low complexity" evidence="1">
    <location>
        <begin position="228"/>
        <end position="243"/>
    </location>
</feature>
<protein>
    <submittedName>
        <fullName evidence="2">Adenylate cyclase protein</fullName>
    </submittedName>
</protein>
<feature type="compositionally biased region" description="Polar residues" evidence="1">
    <location>
        <begin position="57"/>
        <end position="67"/>
    </location>
</feature>
<feature type="compositionally biased region" description="Low complexity" evidence="1">
    <location>
        <begin position="305"/>
        <end position="329"/>
    </location>
</feature>
<feature type="compositionally biased region" description="Low complexity" evidence="1">
    <location>
        <begin position="130"/>
        <end position="148"/>
    </location>
</feature>